<comment type="subcellular location">
    <subcellularLocation>
        <location evidence="1">Cell membrane</location>
        <topology evidence="1">Multi-pass membrane protein</topology>
    </subcellularLocation>
</comment>
<feature type="transmembrane region" description="Helical" evidence="6">
    <location>
        <begin position="80"/>
        <end position="101"/>
    </location>
</feature>
<dbReference type="InterPro" id="IPR001851">
    <property type="entry name" value="ABC_transp_permease"/>
</dbReference>
<evidence type="ECO:0000256" key="5">
    <source>
        <dbReference type="ARBA" id="ARBA00023136"/>
    </source>
</evidence>
<keyword evidence="5 6" id="KW-0472">Membrane</keyword>
<keyword evidence="8" id="KW-1185">Reference proteome</keyword>
<evidence type="ECO:0000313" key="8">
    <source>
        <dbReference type="Proteomes" id="UP001209083"/>
    </source>
</evidence>
<dbReference type="Pfam" id="PF02653">
    <property type="entry name" value="BPD_transp_2"/>
    <property type="match status" value="1"/>
</dbReference>
<feature type="transmembrane region" description="Helical" evidence="6">
    <location>
        <begin position="219"/>
        <end position="237"/>
    </location>
</feature>
<evidence type="ECO:0000313" key="7">
    <source>
        <dbReference type="EMBL" id="WGW10840.1"/>
    </source>
</evidence>
<dbReference type="PANTHER" id="PTHR43370">
    <property type="entry name" value="SUGAR ABC TRANSPORTER INTEGRAL MEMBRANE PROTEIN-RELATED"/>
    <property type="match status" value="1"/>
</dbReference>
<feature type="transmembrane region" description="Helical" evidence="6">
    <location>
        <begin position="108"/>
        <end position="128"/>
    </location>
</feature>
<feature type="transmembrane region" description="Helical" evidence="6">
    <location>
        <begin position="277"/>
        <end position="294"/>
    </location>
</feature>
<evidence type="ECO:0000256" key="4">
    <source>
        <dbReference type="ARBA" id="ARBA00022989"/>
    </source>
</evidence>
<dbReference type="EMBL" id="CP090958">
    <property type="protein sequence ID" value="WGW10840.1"/>
    <property type="molecule type" value="Genomic_DNA"/>
</dbReference>
<dbReference type="CDD" id="cd06580">
    <property type="entry name" value="TM_PBP1_transp_TpRbsC_like"/>
    <property type="match status" value="1"/>
</dbReference>
<sequence>MSGTLASQSPAGLPSDAPLGADARVERQTSYKAPIAYGILGLIALIFFGVTTPGATESTFGISTRSDFLQFSPIGVPSKAAGIVLGLIAIGIAVYSAVLVATRRTAPVVLPYVFGVVWVFAFLTWAVAAESISFVALLQGSLILAVPLVFGSMAGILCERAGVVNIAIEAQLLAGAFVAAIVATVTGNPWLGLIAAAIGGLIVSLLLAVFAIKYAVDQIIVGVVLNVLIIGITSFIYSQALAKNGDLLNNPTAISRFKIPLLGDIPLVGPILFNQSAIVYIMFLVVIGLHIALFKSKWGLRVRAVGEHPTAADTMGIKVNRTRYFNVMISGLVAGLGGAFFTLGSGIGFAKEMTAGKGFIALAAMIFGRWSPVGAFSAALLFGFADNLQSILGIIQTPIPSEFLQMAPYLATIFAVAGLVGKSRAPAASGQAYEKG</sequence>
<feature type="transmembrane region" description="Helical" evidence="6">
    <location>
        <begin position="163"/>
        <end position="184"/>
    </location>
</feature>
<dbReference type="Proteomes" id="UP001209083">
    <property type="component" value="Chromosome"/>
</dbReference>
<gene>
    <name evidence="7" type="ORF">LWF01_12030</name>
</gene>
<feature type="transmembrane region" description="Helical" evidence="6">
    <location>
        <begin position="34"/>
        <end position="55"/>
    </location>
</feature>
<accession>A0ABY8QQY3</accession>
<dbReference type="RefSeq" id="WP_349637623.1">
    <property type="nucleotide sequence ID" value="NZ_CP090958.1"/>
</dbReference>
<feature type="transmembrane region" description="Helical" evidence="6">
    <location>
        <begin position="134"/>
        <end position="156"/>
    </location>
</feature>
<keyword evidence="2" id="KW-1003">Cell membrane</keyword>
<evidence type="ECO:0000256" key="1">
    <source>
        <dbReference type="ARBA" id="ARBA00004651"/>
    </source>
</evidence>
<dbReference type="PANTHER" id="PTHR43370:SF1">
    <property type="entry name" value="GUANOSINE ABC TRANSPORTER PERMEASE PROTEIN NUPQ"/>
    <property type="match status" value="1"/>
</dbReference>
<keyword evidence="3 6" id="KW-0812">Transmembrane</keyword>
<protein>
    <submittedName>
        <fullName evidence="7">ABC transporter permease</fullName>
    </submittedName>
</protein>
<reference evidence="7 8" key="1">
    <citation type="submission" date="2023-05" db="EMBL/GenBank/DDBJ databases">
        <title>Lithophilousrod everest ZFBP1038 complete genpme.</title>
        <authorList>
            <person name="Tian M."/>
        </authorList>
    </citation>
    <scope>NUCLEOTIDE SEQUENCE [LARGE SCALE GENOMIC DNA]</scope>
    <source>
        <strain evidence="7 8">ZFBP1038</strain>
    </source>
</reference>
<keyword evidence="4 6" id="KW-1133">Transmembrane helix</keyword>
<evidence type="ECO:0000256" key="6">
    <source>
        <dbReference type="SAM" id="Phobius"/>
    </source>
</evidence>
<feature type="transmembrane region" description="Helical" evidence="6">
    <location>
        <begin position="190"/>
        <end position="212"/>
    </location>
</feature>
<evidence type="ECO:0000256" key="2">
    <source>
        <dbReference type="ARBA" id="ARBA00022475"/>
    </source>
</evidence>
<proteinExistence type="predicted"/>
<evidence type="ECO:0000256" key="3">
    <source>
        <dbReference type="ARBA" id="ARBA00022692"/>
    </source>
</evidence>
<feature type="transmembrane region" description="Helical" evidence="6">
    <location>
        <begin position="359"/>
        <end position="382"/>
    </location>
</feature>
<organism evidence="7 8">
    <name type="scientific">Saxibacter everestensis</name>
    <dbReference type="NCBI Taxonomy" id="2909229"/>
    <lineage>
        <taxon>Bacteria</taxon>
        <taxon>Bacillati</taxon>
        <taxon>Actinomycetota</taxon>
        <taxon>Actinomycetes</taxon>
        <taxon>Micrococcales</taxon>
        <taxon>Brevibacteriaceae</taxon>
        <taxon>Saxibacter</taxon>
    </lineage>
</organism>
<name>A0ABY8QQY3_9MICO</name>
<feature type="transmembrane region" description="Helical" evidence="6">
    <location>
        <begin position="324"/>
        <end position="347"/>
    </location>
</feature>